<evidence type="ECO:0000313" key="2">
    <source>
        <dbReference type="Proteomes" id="UP000245607"/>
    </source>
</evidence>
<organism evidence="1 2">
    <name type="scientific">Ligilactobacillus salivarius</name>
    <dbReference type="NCBI Taxonomy" id="1624"/>
    <lineage>
        <taxon>Bacteria</taxon>
        <taxon>Bacillati</taxon>
        <taxon>Bacillota</taxon>
        <taxon>Bacilli</taxon>
        <taxon>Lactobacillales</taxon>
        <taxon>Lactobacillaceae</taxon>
        <taxon>Ligilactobacillus</taxon>
    </lineage>
</organism>
<name>A0A2U2M7J8_9LACO</name>
<protein>
    <submittedName>
        <fullName evidence="1">Uncharacterized protein</fullName>
    </submittedName>
</protein>
<dbReference type="Proteomes" id="UP000245607">
    <property type="component" value="Unassembled WGS sequence"/>
</dbReference>
<dbReference type="RefSeq" id="WP_081537413.1">
    <property type="nucleotide sequence ID" value="NZ_CP024063.1"/>
</dbReference>
<dbReference type="AlphaFoldDB" id="A0A2U2M7J8"/>
<dbReference type="EMBL" id="QFAS01000005">
    <property type="protein sequence ID" value="PWG52844.1"/>
    <property type="molecule type" value="Genomic_DNA"/>
</dbReference>
<comment type="caution">
    <text evidence="1">The sequence shown here is derived from an EMBL/GenBank/DDBJ whole genome shotgun (WGS) entry which is preliminary data.</text>
</comment>
<evidence type="ECO:0000313" key="1">
    <source>
        <dbReference type="EMBL" id="PWG52844.1"/>
    </source>
</evidence>
<reference evidence="1 2" key="1">
    <citation type="submission" date="2018-05" db="EMBL/GenBank/DDBJ databases">
        <title>Lactobacillus salivarius genome sequencing and assembly.</title>
        <authorList>
            <person name="Audisio C."/>
            <person name="Albarracin L."/>
            <person name="Torres M.J."/>
            <person name="Hebert E.M."/>
            <person name="Saavedra L."/>
        </authorList>
    </citation>
    <scope>NUCLEOTIDE SEQUENCE [LARGE SCALE GENOMIC DNA]</scope>
    <source>
        <strain evidence="1 2">A3iob</strain>
    </source>
</reference>
<accession>A0A2U2M7J8</accession>
<gene>
    <name evidence="1" type="ORF">DB362_02705</name>
</gene>
<sequence length="63" mass="7313">MIDTQNEYQDLLYLQQKLMLESGIAISVSDEEEFETLVEVMSAKAKEDRPVTPREALRRLRGK</sequence>
<proteinExistence type="predicted"/>